<accession>A0ACC2M1C2</accession>
<sequence length="1174" mass="133292">MDSTLTEVYGSMVTGRWHPEDASRPILDEVPVFYPNEEEFKDFFKYIASIRQCAEPYGLCRIIPPPSWNPPCCLKEKTVWENSSFSTSVQQLDMLQNRKSTRKMPRNHMRKRRRISRKGIDEAKEFGFEPGVKFTFEKFQKFADDFKEQYFCMKNADNMDNLQQQWEPSMENIEGEYWRIVEKPTEEIEVLYGADIQTAVFGSGFPKSSTEAMDSDSKDEYVKSEWNLNNISRLPGSMLSFESGDISGVMLPWLYVGMCFSSFCWHVEDHHLYSLNYLHWGAPKVWYGVPGKDASKFEATMKKHLPDLFEQQPDLLHKLVTQLSPSIFKSEDVPVYRCVQHPREFVLTFPRAYHAGFNSGFNCAEALNIAPIDWLPYGQRAVELYHEQGRSTTLSHDKLLLGAAREAVRAHWELQLLRKDTFNNLRWKDVTGKNGILTQALKTRVLMEGIRRKCFASQSMKMDIDFDANTERECIICHYDLHLSAVGCQCSPGRYACLMHAKELCSCAWTMRSFLFRYELDELNLLVEALGGRLSAIYRWANKHLGLSLSSYGRRSNSQESKPIGGGLSTGGAKQKEEGPSIATSSAVVAESTGLCKEINTTMSQISSPEVEKEREQRRLNSTGTVIGPSMQQQERSQLPSVNPQTKNRRELGDMNKKYRQGTSLSETNINDHSIQFNKGALSSNSSSLILPVYKLFQEDSPYCARILTEANSQQFSISAPEDKHLRDCNTLDSKQNTFPLSGSCNVTNNNEGEDARESMSNLKHSEIPVRLTESDGNVTSCNYQDQILNTPRTNASVMNERDTNDLIMERMKHALRSVHKKVGDRGTSETSKNKNSVSTETFFLNATYNTKYVGEALVKEIQDSEPCKLANSGDVHRHHYLNGSVKLINSSEDGKSSVDFCSKVENTAQSVLRSPSCRAENCDSFCSQEDPCIANVVGINYVVESLEYGVVLPGKLWSNSKTIFPKGFRSRVRYLSVLDPAEMCYYISEILDAALPGPVFMVLVEQCPSEVFINLSADKCWDMVRERVNQKIMDQSSWGKTNLPPLQPLGCLNGLEMFGFCTPAIIQAIEAIDCKHICSEYWNCRPRNPKPDSLLVSTAKDILHKIKEEPNDSEFNNKENPTLRGLLKKANLEELCSLLNMLSGNECNSDREALVRLLNREIHYRRNKRFGLR</sequence>
<evidence type="ECO:0000313" key="1">
    <source>
        <dbReference type="EMBL" id="KAJ8639243.1"/>
    </source>
</evidence>
<evidence type="ECO:0000313" key="2">
    <source>
        <dbReference type="Proteomes" id="UP001234297"/>
    </source>
</evidence>
<comment type="caution">
    <text evidence="1">The sequence shown here is derived from an EMBL/GenBank/DDBJ whole genome shotgun (WGS) entry which is preliminary data.</text>
</comment>
<protein>
    <submittedName>
        <fullName evidence="1">Uncharacterized protein</fullName>
    </submittedName>
</protein>
<reference evidence="1 2" key="1">
    <citation type="journal article" date="2022" name="Hortic Res">
        <title>A haplotype resolved chromosomal level avocado genome allows analysis of novel avocado genes.</title>
        <authorList>
            <person name="Nath O."/>
            <person name="Fletcher S.J."/>
            <person name="Hayward A."/>
            <person name="Shaw L.M."/>
            <person name="Masouleh A.K."/>
            <person name="Furtado A."/>
            <person name="Henry R.J."/>
            <person name="Mitter N."/>
        </authorList>
    </citation>
    <scope>NUCLEOTIDE SEQUENCE [LARGE SCALE GENOMIC DNA]</scope>
    <source>
        <strain evidence="2">cv. Hass</strain>
    </source>
</reference>
<dbReference type="EMBL" id="CM056813">
    <property type="protein sequence ID" value="KAJ8639243.1"/>
    <property type="molecule type" value="Genomic_DNA"/>
</dbReference>
<proteinExistence type="predicted"/>
<dbReference type="Proteomes" id="UP001234297">
    <property type="component" value="Chromosome 5"/>
</dbReference>
<organism evidence="1 2">
    <name type="scientific">Persea americana</name>
    <name type="common">Avocado</name>
    <dbReference type="NCBI Taxonomy" id="3435"/>
    <lineage>
        <taxon>Eukaryota</taxon>
        <taxon>Viridiplantae</taxon>
        <taxon>Streptophyta</taxon>
        <taxon>Embryophyta</taxon>
        <taxon>Tracheophyta</taxon>
        <taxon>Spermatophyta</taxon>
        <taxon>Magnoliopsida</taxon>
        <taxon>Magnoliidae</taxon>
        <taxon>Laurales</taxon>
        <taxon>Lauraceae</taxon>
        <taxon>Persea</taxon>
    </lineage>
</organism>
<keyword evidence="2" id="KW-1185">Reference proteome</keyword>
<gene>
    <name evidence="1" type="ORF">MRB53_015937</name>
</gene>
<name>A0ACC2M1C2_PERAE</name>